<organism evidence="3 4">
    <name type="scientific">Duncaniella dubosii</name>
    <dbReference type="NCBI Taxonomy" id="2518971"/>
    <lineage>
        <taxon>Bacteria</taxon>
        <taxon>Pseudomonadati</taxon>
        <taxon>Bacteroidota</taxon>
        <taxon>Bacteroidia</taxon>
        <taxon>Bacteroidales</taxon>
        <taxon>Muribaculaceae</taxon>
        <taxon>Duncaniella</taxon>
    </lineage>
</organism>
<dbReference type="InterPro" id="IPR045595">
    <property type="entry name" value="SufBD_N"/>
</dbReference>
<dbReference type="Proteomes" id="UP000297149">
    <property type="component" value="Chromosome"/>
</dbReference>
<dbReference type="RefSeq" id="WP_136413915.1">
    <property type="nucleotide sequence ID" value="NZ_CP039396.1"/>
</dbReference>
<reference evidence="4" key="1">
    <citation type="submission" date="2019-02" db="EMBL/GenBank/DDBJ databases">
        <title>Isolation and identification of novel species under the genus Muribaculum.</title>
        <authorList>
            <person name="Miyake S."/>
            <person name="Ding Y."/>
            <person name="Low A."/>
            <person name="Soh M."/>
            <person name="Seedorf H."/>
        </authorList>
    </citation>
    <scope>NUCLEOTIDE SEQUENCE [LARGE SCALE GENOMIC DNA]</scope>
    <source>
        <strain evidence="4">H5</strain>
    </source>
</reference>
<feature type="domain" description="SUF system FeS cluster assembly SufBD N-terminal" evidence="2">
    <location>
        <begin position="4"/>
        <end position="164"/>
    </location>
</feature>
<dbReference type="InterPro" id="IPR037284">
    <property type="entry name" value="SUF_FeS_clus_asmbl_SufBD_sf"/>
</dbReference>
<dbReference type="Pfam" id="PF19295">
    <property type="entry name" value="SufBD_N"/>
    <property type="match status" value="1"/>
</dbReference>
<dbReference type="KEGG" id="ddb:E7747_02540"/>
<dbReference type="EMBL" id="CP039396">
    <property type="protein sequence ID" value="QCD41282.1"/>
    <property type="molecule type" value="Genomic_DNA"/>
</dbReference>
<evidence type="ECO:0000259" key="2">
    <source>
        <dbReference type="Pfam" id="PF19295"/>
    </source>
</evidence>
<sequence>MSNALTQYIGLFEQNHETVCANSAGKLNTLRDEALAQLRDAHLPDKNCEGFEKTSIDEMFSPDYGVNISRVNIPVDVAASFKCDVPSLSTLLGLVINDSFHPTSKLESKLPEGVFFGSLKRAASELPEIVNRYYGEIAPMGEASVALNTLLAQDGVLIYVPVELRFSVRCSLSISFRRLFHWPLSVVC</sequence>
<accession>A0A4P7W0N3</accession>
<gene>
    <name evidence="3" type="ORF">E7747_02540</name>
</gene>
<proteinExistence type="inferred from homology"/>
<name>A0A4P7W0N3_9BACT</name>
<evidence type="ECO:0000313" key="4">
    <source>
        <dbReference type="Proteomes" id="UP000297149"/>
    </source>
</evidence>
<evidence type="ECO:0000256" key="1">
    <source>
        <dbReference type="ARBA" id="ARBA00043967"/>
    </source>
</evidence>
<protein>
    <recommendedName>
        <fullName evidence="2">SUF system FeS cluster assembly SufBD N-terminal domain-containing protein</fullName>
    </recommendedName>
</protein>
<keyword evidence="4" id="KW-1185">Reference proteome</keyword>
<dbReference type="SUPFAM" id="SSF101960">
    <property type="entry name" value="Stabilizer of iron transporter SufD"/>
    <property type="match status" value="1"/>
</dbReference>
<evidence type="ECO:0000313" key="3">
    <source>
        <dbReference type="EMBL" id="QCD41282.1"/>
    </source>
</evidence>
<comment type="similarity">
    <text evidence="1">Belongs to the iron-sulfur cluster assembly SufBD family.</text>
</comment>
<dbReference type="AlphaFoldDB" id="A0A4P7W0N3"/>